<protein>
    <recommendedName>
        <fullName evidence="11">Glycosylphosphatidylinositol anchor biosynthesis protein 11</fullName>
    </recommendedName>
</protein>
<evidence type="ECO:0000256" key="1">
    <source>
        <dbReference type="ARBA" id="ARBA00004477"/>
    </source>
</evidence>
<accession>A0A8K0JH89</accession>
<gene>
    <name evidence="9" type="ORF">FFLO_06456</name>
</gene>
<evidence type="ECO:0000256" key="2">
    <source>
        <dbReference type="ARBA" id="ARBA00004687"/>
    </source>
</evidence>
<dbReference type="GO" id="GO:0006506">
    <property type="term" value="P:GPI anchor biosynthetic process"/>
    <property type="evidence" value="ECO:0007669"/>
    <property type="project" value="UniProtKB-UniPathway"/>
</dbReference>
<dbReference type="GO" id="GO:0005789">
    <property type="term" value="C:endoplasmic reticulum membrane"/>
    <property type="evidence" value="ECO:0007669"/>
    <property type="project" value="UniProtKB-SubCell"/>
</dbReference>
<dbReference type="UniPathway" id="UPA00196"/>
<dbReference type="AlphaFoldDB" id="A0A8K0JH89"/>
<sequence length="324" mass="35675">MSSIIPPQVRSLRRKLVAATTTSRKSLTTFPLASYFSIHLLLSAFLLFSFGFLPRSEAFWRNENALGDGGFKQTVSADRPEHPFLTPITSDPFKTMVLEFIGVTFCMIWWSGHLRSWWSVIKANERRAAGSSSTQESEPVVREDLARRLESTRTAGLATAAAIPLVLALLLLLGVSAKSQWSLTLILAMQLSMMLVFPIVDALGIPDLYAKGTLDRYRLTRLFCELDLRTSLERATVYPVYGTLIGTWCGVIPMALDWDRPWQAYPLTLAFGSILGFIASGFASFSVSAVEEAVAASSSMDAVEVQPAAGGRTRKQIRKKGKAN</sequence>
<evidence type="ECO:0000256" key="5">
    <source>
        <dbReference type="ARBA" id="ARBA00022824"/>
    </source>
</evidence>
<name>A0A8K0JH89_9TREE</name>
<comment type="subcellular location">
    <subcellularLocation>
        <location evidence="1">Endoplasmic reticulum membrane</location>
        <topology evidence="1">Multi-pass membrane protein</topology>
    </subcellularLocation>
</comment>
<feature type="transmembrane region" description="Helical" evidence="8">
    <location>
        <begin position="181"/>
        <end position="200"/>
    </location>
</feature>
<keyword evidence="10" id="KW-1185">Reference proteome</keyword>
<keyword evidence="4 8" id="KW-0812">Transmembrane</keyword>
<reference evidence="9" key="1">
    <citation type="submission" date="2020-04" db="EMBL/GenBank/DDBJ databases">
        <title>Analysis of mating type loci in Filobasidium floriforme.</title>
        <authorList>
            <person name="Nowrousian M."/>
        </authorList>
    </citation>
    <scope>NUCLEOTIDE SEQUENCE</scope>
    <source>
        <strain evidence="9">CBS 6242</strain>
    </source>
</reference>
<dbReference type="EMBL" id="JABELV010000212">
    <property type="protein sequence ID" value="KAG7528036.1"/>
    <property type="molecule type" value="Genomic_DNA"/>
</dbReference>
<dbReference type="Proteomes" id="UP000812966">
    <property type="component" value="Unassembled WGS sequence"/>
</dbReference>
<feature type="transmembrane region" description="Helical" evidence="8">
    <location>
        <begin position="93"/>
        <end position="112"/>
    </location>
</feature>
<feature type="transmembrane region" description="Helical" evidence="8">
    <location>
        <begin position="32"/>
        <end position="53"/>
    </location>
</feature>
<comment type="caution">
    <text evidence="9">The sequence shown here is derived from an EMBL/GenBank/DDBJ whole genome shotgun (WGS) entry which is preliminary data.</text>
</comment>
<keyword evidence="5" id="KW-0256">Endoplasmic reticulum</keyword>
<dbReference type="InterPro" id="IPR009580">
    <property type="entry name" value="GPI_biosynthesis_protein_Pig-F"/>
</dbReference>
<evidence type="ECO:0000313" key="9">
    <source>
        <dbReference type="EMBL" id="KAG7528036.1"/>
    </source>
</evidence>
<dbReference type="Pfam" id="PF06699">
    <property type="entry name" value="PIG-F"/>
    <property type="match status" value="1"/>
</dbReference>
<feature type="transmembrane region" description="Helical" evidence="8">
    <location>
        <begin position="268"/>
        <end position="290"/>
    </location>
</feature>
<keyword evidence="7 8" id="KW-0472">Membrane</keyword>
<feature type="transmembrane region" description="Helical" evidence="8">
    <location>
        <begin position="155"/>
        <end position="175"/>
    </location>
</feature>
<feature type="transmembrane region" description="Helical" evidence="8">
    <location>
        <begin position="238"/>
        <end position="256"/>
    </location>
</feature>
<evidence type="ECO:0000256" key="4">
    <source>
        <dbReference type="ARBA" id="ARBA00022692"/>
    </source>
</evidence>
<evidence type="ECO:0000313" key="10">
    <source>
        <dbReference type="Proteomes" id="UP000812966"/>
    </source>
</evidence>
<organism evidence="9 10">
    <name type="scientific">Filobasidium floriforme</name>
    <dbReference type="NCBI Taxonomy" id="5210"/>
    <lineage>
        <taxon>Eukaryota</taxon>
        <taxon>Fungi</taxon>
        <taxon>Dikarya</taxon>
        <taxon>Basidiomycota</taxon>
        <taxon>Agaricomycotina</taxon>
        <taxon>Tremellomycetes</taxon>
        <taxon>Filobasidiales</taxon>
        <taxon>Filobasidiaceae</taxon>
        <taxon>Filobasidium</taxon>
    </lineage>
</organism>
<proteinExistence type="predicted"/>
<keyword evidence="6 8" id="KW-1133">Transmembrane helix</keyword>
<evidence type="ECO:0000256" key="8">
    <source>
        <dbReference type="SAM" id="Phobius"/>
    </source>
</evidence>
<keyword evidence="3" id="KW-0337">GPI-anchor biosynthesis</keyword>
<evidence type="ECO:0000256" key="7">
    <source>
        <dbReference type="ARBA" id="ARBA00023136"/>
    </source>
</evidence>
<evidence type="ECO:0000256" key="6">
    <source>
        <dbReference type="ARBA" id="ARBA00022989"/>
    </source>
</evidence>
<comment type="pathway">
    <text evidence="2">Glycolipid biosynthesis; glycosylphosphatidylinositol-anchor biosynthesis.</text>
</comment>
<evidence type="ECO:0008006" key="11">
    <source>
        <dbReference type="Google" id="ProtNLM"/>
    </source>
</evidence>
<evidence type="ECO:0000256" key="3">
    <source>
        <dbReference type="ARBA" id="ARBA00022502"/>
    </source>
</evidence>